<comment type="caution">
    <text evidence="2">The sequence shown here is derived from an EMBL/GenBank/DDBJ whole genome shotgun (WGS) entry which is preliminary data.</text>
</comment>
<dbReference type="Pfam" id="PF04909">
    <property type="entry name" value="Amidohydro_2"/>
    <property type="match status" value="1"/>
</dbReference>
<organism evidence="2 3">
    <name type="scientific">Fictibacillus marinisediminis</name>
    <dbReference type="NCBI Taxonomy" id="2878389"/>
    <lineage>
        <taxon>Bacteria</taxon>
        <taxon>Bacillati</taxon>
        <taxon>Bacillota</taxon>
        <taxon>Bacilli</taxon>
        <taxon>Bacillales</taxon>
        <taxon>Fictibacillaceae</taxon>
        <taxon>Fictibacillus</taxon>
    </lineage>
</organism>
<dbReference type="GO" id="GO:0016787">
    <property type="term" value="F:hydrolase activity"/>
    <property type="evidence" value="ECO:0007669"/>
    <property type="project" value="InterPro"/>
</dbReference>
<feature type="domain" description="Amidohydrolase-related" evidence="1">
    <location>
        <begin position="155"/>
        <end position="268"/>
    </location>
</feature>
<dbReference type="SUPFAM" id="SSF51556">
    <property type="entry name" value="Metallo-dependent hydrolases"/>
    <property type="match status" value="1"/>
</dbReference>
<evidence type="ECO:0000313" key="2">
    <source>
        <dbReference type="EMBL" id="MCK6258469.1"/>
    </source>
</evidence>
<gene>
    <name evidence="2" type="ORF">LCY76_17990</name>
</gene>
<sequence>MASCTIQVDKKEENVIVIPDVNYQADQTMQLKLKEMRKKKPDGEPLYKVYKDLPLIDVHNHQSPEFPYREWDRLGVDRTVLFGGISEPEAMKTDELAWKDYEERPEQVYPSFAGINIYSEKGIAYTKKNLEKGYLNIGELAAASTYSPIVSSVKWKAETPSSGKLNEIYKLAGRYKVPVLLHIDPAYGPPIAGLQRVLTRFPKVNFIYAHANVASSPENIEALLSKYSNLFIDFYAGYTEYDEGSEYELKDFVPLMEKYPDRFLFGSDSGYGIGYDGAIAAIYEMIDLLSDKTAVKVAYQNYESLIERQPPTQTQMKKIKSLSKSSAKYKLNKREANDLIMKLTDKRKKEGS</sequence>
<evidence type="ECO:0000259" key="1">
    <source>
        <dbReference type="Pfam" id="PF04909"/>
    </source>
</evidence>
<name>A0A9X1XD21_9BACL</name>
<dbReference type="InterPro" id="IPR006680">
    <property type="entry name" value="Amidohydro-rel"/>
</dbReference>
<reference evidence="2" key="1">
    <citation type="submission" date="2021-09" db="EMBL/GenBank/DDBJ databases">
        <title>Genome analysis of Fictibacillus sp. KIGAM418 isolated from marine sediment.</title>
        <authorList>
            <person name="Seo M.-J."/>
            <person name="Cho E.-S."/>
            <person name="Hwang C.Y."/>
        </authorList>
    </citation>
    <scope>NUCLEOTIDE SEQUENCE</scope>
    <source>
        <strain evidence="2">KIGAM418</strain>
    </source>
</reference>
<dbReference type="Proteomes" id="UP001139011">
    <property type="component" value="Unassembled WGS sequence"/>
</dbReference>
<accession>A0A9X1XD21</accession>
<dbReference type="RefSeq" id="WP_248253756.1">
    <property type="nucleotide sequence ID" value="NZ_JAIWJX010000002.1"/>
</dbReference>
<dbReference type="EMBL" id="JAIWJX010000002">
    <property type="protein sequence ID" value="MCK6258469.1"/>
    <property type="molecule type" value="Genomic_DNA"/>
</dbReference>
<proteinExistence type="predicted"/>
<protein>
    <submittedName>
        <fullName evidence="2">Amidohydrolase</fullName>
    </submittedName>
</protein>
<keyword evidence="3" id="KW-1185">Reference proteome</keyword>
<dbReference type="AlphaFoldDB" id="A0A9X1XD21"/>
<evidence type="ECO:0000313" key="3">
    <source>
        <dbReference type="Proteomes" id="UP001139011"/>
    </source>
</evidence>
<dbReference type="InterPro" id="IPR032466">
    <property type="entry name" value="Metal_Hydrolase"/>
</dbReference>
<dbReference type="Gene3D" id="3.20.20.140">
    <property type="entry name" value="Metal-dependent hydrolases"/>
    <property type="match status" value="1"/>
</dbReference>